<name>A0AAD6QRK3_9ROSI</name>
<feature type="compositionally biased region" description="Basic and acidic residues" evidence="1">
    <location>
        <begin position="7"/>
        <end position="19"/>
    </location>
</feature>
<dbReference type="AlphaFoldDB" id="A0AAD6QRK3"/>
<sequence length="49" mass="5592">MAPGSKEGAKRTERRRNLEKVGPSKGDRHQLKVGFFIGSWKRIKKLQLA</sequence>
<organism evidence="2 3">
    <name type="scientific">Populus alba x Populus x berolinensis</name>
    <dbReference type="NCBI Taxonomy" id="444605"/>
    <lineage>
        <taxon>Eukaryota</taxon>
        <taxon>Viridiplantae</taxon>
        <taxon>Streptophyta</taxon>
        <taxon>Embryophyta</taxon>
        <taxon>Tracheophyta</taxon>
        <taxon>Spermatophyta</taxon>
        <taxon>Magnoliopsida</taxon>
        <taxon>eudicotyledons</taxon>
        <taxon>Gunneridae</taxon>
        <taxon>Pentapetalae</taxon>
        <taxon>rosids</taxon>
        <taxon>fabids</taxon>
        <taxon>Malpighiales</taxon>
        <taxon>Salicaceae</taxon>
        <taxon>Saliceae</taxon>
        <taxon>Populus</taxon>
    </lineage>
</organism>
<keyword evidence="3" id="KW-1185">Reference proteome</keyword>
<proteinExistence type="predicted"/>
<accession>A0AAD6QRK3</accession>
<protein>
    <submittedName>
        <fullName evidence="2">Uncharacterized protein</fullName>
    </submittedName>
</protein>
<dbReference type="EMBL" id="JAQIZT010000006">
    <property type="protein sequence ID" value="KAJ6995346.1"/>
    <property type="molecule type" value="Genomic_DNA"/>
</dbReference>
<comment type="caution">
    <text evidence="2">The sequence shown here is derived from an EMBL/GenBank/DDBJ whole genome shotgun (WGS) entry which is preliminary data.</text>
</comment>
<feature type="region of interest" description="Disordered" evidence="1">
    <location>
        <begin position="1"/>
        <end position="27"/>
    </location>
</feature>
<dbReference type="Proteomes" id="UP001164929">
    <property type="component" value="Chromosome 6"/>
</dbReference>
<evidence type="ECO:0000313" key="3">
    <source>
        <dbReference type="Proteomes" id="UP001164929"/>
    </source>
</evidence>
<evidence type="ECO:0000313" key="2">
    <source>
        <dbReference type="EMBL" id="KAJ6995346.1"/>
    </source>
</evidence>
<gene>
    <name evidence="2" type="ORF">NC653_017966</name>
</gene>
<reference evidence="2" key="1">
    <citation type="journal article" date="2023" name="Mol. Ecol. Resour.">
        <title>Chromosome-level genome assembly of a triploid poplar Populus alba 'Berolinensis'.</title>
        <authorList>
            <person name="Chen S."/>
            <person name="Yu Y."/>
            <person name="Wang X."/>
            <person name="Wang S."/>
            <person name="Zhang T."/>
            <person name="Zhou Y."/>
            <person name="He R."/>
            <person name="Meng N."/>
            <person name="Wang Y."/>
            <person name="Liu W."/>
            <person name="Liu Z."/>
            <person name="Liu J."/>
            <person name="Guo Q."/>
            <person name="Huang H."/>
            <person name="Sederoff R.R."/>
            <person name="Wang G."/>
            <person name="Qu G."/>
            <person name="Chen S."/>
        </authorList>
    </citation>
    <scope>NUCLEOTIDE SEQUENCE</scope>
    <source>
        <strain evidence="2">SC-2020</strain>
    </source>
</reference>
<evidence type="ECO:0000256" key="1">
    <source>
        <dbReference type="SAM" id="MobiDB-lite"/>
    </source>
</evidence>